<organism evidence="3 4">
    <name type="scientific">Mycena alexandri</name>
    <dbReference type="NCBI Taxonomy" id="1745969"/>
    <lineage>
        <taxon>Eukaryota</taxon>
        <taxon>Fungi</taxon>
        <taxon>Dikarya</taxon>
        <taxon>Basidiomycota</taxon>
        <taxon>Agaricomycotina</taxon>
        <taxon>Agaricomycetes</taxon>
        <taxon>Agaricomycetidae</taxon>
        <taxon>Agaricales</taxon>
        <taxon>Marasmiineae</taxon>
        <taxon>Mycenaceae</taxon>
        <taxon>Mycena</taxon>
    </lineage>
</organism>
<comment type="caution">
    <text evidence="3">The sequence shown here is derived from an EMBL/GenBank/DDBJ whole genome shotgun (WGS) entry which is preliminary data.</text>
</comment>
<keyword evidence="4" id="KW-1185">Reference proteome</keyword>
<feature type="signal peptide" evidence="2">
    <location>
        <begin position="1"/>
        <end position="24"/>
    </location>
</feature>
<evidence type="ECO:0000313" key="4">
    <source>
        <dbReference type="Proteomes" id="UP001218188"/>
    </source>
</evidence>
<proteinExistence type="predicted"/>
<accession>A0AAD6S236</accession>
<feature type="region of interest" description="Disordered" evidence="1">
    <location>
        <begin position="322"/>
        <end position="373"/>
    </location>
</feature>
<evidence type="ECO:0000256" key="1">
    <source>
        <dbReference type="SAM" id="MobiDB-lite"/>
    </source>
</evidence>
<evidence type="ECO:0000313" key="3">
    <source>
        <dbReference type="EMBL" id="KAJ7019053.1"/>
    </source>
</evidence>
<gene>
    <name evidence="3" type="ORF">C8F04DRAFT_1198142</name>
</gene>
<dbReference type="EMBL" id="JARJCM010000309">
    <property type="protein sequence ID" value="KAJ7019053.1"/>
    <property type="molecule type" value="Genomic_DNA"/>
</dbReference>
<evidence type="ECO:0000256" key="2">
    <source>
        <dbReference type="SAM" id="SignalP"/>
    </source>
</evidence>
<feature type="chain" id="PRO_5042035746" evidence="2">
    <location>
        <begin position="25"/>
        <end position="395"/>
    </location>
</feature>
<sequence>MSVTWLQVVLLLSIVSWKGLFGEAANNIVGCQSPPEVEYKGLLTFTVGYKGKRRALDWPLKAEWPYFSAGRTPDRYISKVVQQTEFQRAKRRDKTRLGNAVLGATEQKRVMNYPFTLLVIEYTVSLPQDFIMPRIQLVERHLKWGASALELLETRLQGRSTKGEHANHQGGSLQGRSKRQFHALAVKLCGLQHPERRHWVIQCGSRGLKRGIGKSCSKALPTNGEGWSRAASSMNCEVCIIIWATAVAPWVVRYRVVCDTGLEGGRDGTGWYVRTAGQRETRIRENTLSSEWYSTPMTAESQWDTSYLMPNKASLRERMTLPTSGLSSTGGFTAHRESISPTGEHKPYGRQSQLKLSFGPPGDPSGFTVEPLECNSDRRIKMSPVANDATEFRLK</sequence>
<feature type="compositionally biased region" description="Basic and acidic residues" evidence="1">
    <location>
        <begin position="334"/>
        <end position="347"/>
    </location>
</feature>
<reference evidence="3" key="1">
    <citation type="submission" date="2023-03" db="EMBL/GenBank/DDBJ databases">
        <title>Massive genome expansion in bonnet fungi (Mycena s.s.) driven by repeated elements and novel gene families across ecological guilds.</title>
        <authorList>
            <consortium name="Lawrence Berkeley National Laboratory"/>
            <person name="Harder C.B."/>
            <person name="Miyauchi S."/>
            <person name="Viragh M."/>
            <person name="Kuo A."/>
            <person name="Thoen E."/>
            <person name="Andreopoulos B."/>
            <person name="Lu D."/>
            <person name="Skrede I."/>
            <person name="Drula E."/>
            <person name="Henrissat B."/>
            <person name="Morin E."/>
            <person name="Kohler A."/>
            <person name="Barry K."/>
            <person name="LaButti K."/>
            <person name="Morin E."/>
            <person name="Salamov A."/>
            <person name="Lipzen A."/>
            <person name="Mereny Z."/>
            <person name="Hegedus B."/>
            <person name="Baldrian P."/>
            <person name="Stursova M."/>
            <person name="Weitz H."/>
            <person name="Taylor A."/>
            <person name="Grigoriev I.V."/>
            <person name="Nagy L.G."/>
            <person name="Martin F."/>
            <person name="Kauserud H."/>
        </authorList>
    </citation>
    <scope>NUCLEOTIDE SEQUENCE</scope>
    <source>
        <strain evidence="3">CBHHK200</strain>
    </source>
</reference>
<feature type="compositionally biased region" description="Polar residues" evidence="1">
    <location>
        <begin position="322"/>
        <end position="331"/>
    </location>
</feature>
<name>A0AAD6S236_9AGAR</name>
<protein>
    <submittedName>
        <fullName evidence="3">Uncharacterized protein</fullName>
    </submittedName>
</protein>
<dbReference type="Proteomes" id="UP001218188">
    <property type="component" value="Unassembled WGS sequence"/>
</dbReference>
<keyword evidence="2" id="KW-0732">Signal</keyword>
<dbReference type="AlphaFoldDB" id="A0AAD6S236"/>